<protein>
    <submittedName>
        <fullName evidence="1">Uncharacterized protein</fullName>
    </submittedName>
</protein>
<accession>A0ABR2GUK0</accession>
<organism evidence="1 2">
    <name type="scientific">Tritrichomonas musculus</name>
    <dbReference type="NCBI Taxonomy" id="1915356"/>
    <lineage>
        <taxon>Eukaryota</taxon>
        <taxon>Metamonada</taxon>
        <taxon>Parabasalia</taxon>
        <taxon>Tritrichomonadida</taxon>
        <taxon>Tritrichomonadidae</taxon>
        <taxon>Tritrichomonas</taxon>
    </lineage>
</organism>
<keyword evidence="2" id="KW-1185">Reference proteome</keyword>
<name>A0ABR2GUK0_9EUKA</name>
<evidence type="ECO:0000313" key="1">
    <source>
        <dbReference type="EMBL" id="KAK8837333.1"/>
    </source>
</evidence>
<reference evidence="1 2" key="1">
    <citation type="submission" date="2024-04" db="EMBL/GenBank/DDBJ databases">
        <title>Tritrichomonas musculus Genome.</title>
        <authorList>
            <person name="Alves-Ferreira E."/>
            <person name="Grigg M."/>
            <person name="Lorenzi H."/>
            <person name="Galac M."/>
        </authorList>
    </citation>
    <scope>NUCLEOTIDE SEQUENCE [LARGE SCALE GENOMIC DNA]</scope>
    <source>
        <strain evidence="1 2">EAF2021</strain>
    </source>
</reference>
<dbReference type="EMBL" id="JAPFFF010000060">
    <property type="protein sequence ID" value="KAK8837333.1"/>
    <property type="molecule type" value="Genomic_DNA"/>
</dbReference>
<dbReference type="Proteomes" id="UP001470230">
    <property type="component" value="Unassembled WGS sequence"/>
</dbReference>
<proteinExistence type="predicted"/>
<sequence>MKCKSSFSFQSIIDCFFREVSNMKRDTMKESASSIIDSSCKTFIESEKHSSIETTIFQIETIFSMQSNDISSIVNSLKPKGISKMTTALLQLF</sequence>
<gene>
    <name evidence="1" type="ORF">M9Y10_036766</name>
</gene>
<evidence type="ECO:0000313" key="2">
    <source>
        <dbReference type="Proteomes" id="UP001470230"/>
    </source>
</evidence>
<comment type="caution">
    <text evidence="1">The sequence shown here is derived from an EMBL/GenBank/DDBJ whole genome shotgun (WGS) entry which is preliminary data.</text>
</comment>